<accession>A0ABZ0J330</accession>
<name>A0ABZ0J330_9BURK</name>
<proteinExistence type="predicted"/>
<evidence type="ECO:0000313" key="1">
    <source>
        <dbReference type="EMBL" id="WOO32655.1"/>
    </source>
</evidence>
<protein>
    <recommendedName>
        <fullName evidence="3">Histidine kinase/HSP90-like ATPase domain-containing protein</fullName>
    </recommendedName>
</protein>
<evidence type="ECO:0008006" key="3">
    <source>
        <dbReference type="Google" id="ProtNLM"/>
    </source>
</evidence>
<organism evidence="1 2">
    <name type="scientific">Diaphorobacter limosus</name>
    <dbReference type="NCBI Taxonomy" id="3036128"/>
    <lineage>
        <taxon>Bacteria</taxon>
        <taxon>Pseudomonadati</taxon>
        <taxon>Pseudomonadota</taxon>
        <taxon>Betaproteobacteria</taxon>
        <taxon>Burkholderiales</taxon>
        <taxon>Comamonadaceae</taxon>
        <taxon>Diaphorobacter</taxon>
    </lineage>
</organism>
<gene>
    <name evidence="1" type="ORF">P4826_00555</name>
</gene>
<sequence>MTAPTALTPRRFIPTSIALAWAWPSRAIAQAHGGSVTASSGQGRTCFTLVFPHRVAKPRS</sequence>
<dbReference type="EMBL" id="CP136921">
    <property type="protein sequence ID" value="WOO32655.1"/>
    <property type="molecule type" value="Genomic_DNA"/>
</dbReference>
<keyword evidence="2" id="KW-1185">Reference proteome</keyword>
<evidence type="ECO:0000313" key="2">
    <source>
        <dbReference type="Proteomes" id="UP001303211"/>
    </source>
</evidence>
<dbReference type="RefSeq" id="WP_317702092.1">
    <property type="nucleotide sequence ID" value="NZ_CP136921.1"/>
</dbReference>
<dbReference type="Proteomes" id="UP001303211">
    <property type="component" value="Chromosome"/>
</dbReference>
<reference evidence="1 2" key="1">
    <citation type="submission" date="2023-03" db="EMBL/GenBank/DDBJ databases">
        <title>Diaphorobacter basophil sp. nov., isolated from a sewage-treatment plant.</title>
        <authorList>
            <person name="Yang K."/>
        </authorList>
    </citation>
    <scope>NUCLEOTIDE SEQUENCE [LARGE SCALE GENOMIC DNA]</scope>
    <source>
        <strain evidence="1 2">Y-1</strain>
    </source>
</reference>